<dbReference type="CDD" id="cd03487">
    <property type="entry name" value="RT_Bac_retron_II"/>
    <property type="match status" value="1"/>
</dbReference>
<dbReference type="EC" id="2.7.7.49" evidence="1"/>
<keyword evidence="12" id="KW-1185">Reference proteome</keyword>
<comment type="caution">
    <text evidence="11">The sequence shown here is derived from an EMBL/GenBank/DDBJ whole genome shotgun (WGS) entry which is preliminary data.</text>
</comment>
<proteinExistence type="inferred from homology"/>
<evidence type="ECO:0000313" key="11">
    <source>
        <dbReference type="EMBL" id="MDB9537296.1"/>
    </source>
</evidence>
<name>A0ABT5AJ11_9CYAN</name>
<evidence type="ECO:0000256" key="2">
    <source>
        <dbReference type="ARBA" id="ARBA00022679"/>
    </source>
</evidence>
<dbReference type="InterPro" id="IPR000477">
    <property type="entry name" value="RT_dom"/>
</dbReference>
<dbReference type="RefSeq" id="WP_271796995.1">
    <property type="nucleotide sequence ID" value="NZ_JAQMUC010000088.1"/>
</dbReference>
<dbReference type="InterPro" id="IPR051083">
    <property type="entry name" value="GrpII_Intron_Splice-Mob/Def"/>
</dbReference>
<keyword evidence="6 11" id="KW-0695">RNA-directed DNA polymerase</keyword>
<dbReference type="EMBL" id="JAQMUC010000088">
    <property type="protein sequence ID" value="MDB9537296.1"/>
    <property type="molecule type" value="Genomic_DNA"/>
</dbReference>
<dbReference type="PANTHER" id="PTHR34047">
    <property type="entry name" value="NUCLEAR INTRON MATURASE 1, MITOCHONDRIAL-RELATED"/>
    <property type="match status" value="1"/>
</dbReference>
<gene>
    <name evidence="11" type="ORF">PN451_15920</name>
</gene>
<keyword evidence="5" id="KW-0460">Magnesium</keyword>
<dbReference type="SUPFAM" id="SSF56672">
    <property type="entry name" value="DNA/RNA polymerases"/>
    <property type="match status" value="1"/>
</dbReference>
<protein>
    <recommendedName>
        <fullName evidence="1">RNA-directed DNA polymerase</fullName>
        <ecNumber evidence="1">2.7.7.49</ecNumber>
    </recommendedName>
</protein>
<dbReference type="PROSITE" id="PS50878">
    <property type="entry name" value="RT_POL"/>
    <property type="match status" value="1"/>
</dbReference>
<dbReference type="PANTHER" id="PTHR34047:SF7">
    <property type="entry name" value="RNA-DIRECTED DNA POLYMERASE"/>
    <property type="match status" value="1"/>
</dbReference>
<evidence type="ECO:0000256" key="9">
    <source>
        <dbReference type="ARBA" id="ARBA00048173"/>
    </source>
</evidence>
<comment type="catalytic activity">
    <reaction evidence="9">
        <text>DNA(n) + a 2'-deoxyribonucleoside 5'-triphosphate = DNA(n+1) + diphosphate</text>
        <dbReference type="Rhea" id="RHEA:22508"/>
        <dbReference type="Rhea" id="RHEA-COMP:17339"/>
        <dbReference type="Rhea" id="RHEA-COMP:17340"/>
        <dbReference type="ChEBI" id="CHEBI:33019"/>
        <dbReference type="ChEBI" id="CHEBI:61560"/>
        <dbReference type="ChEBI" id="CHEBI:173112"/>
        <dbReference type="EC" id="2.7.7.49"/>
    </reaction>
</comment>
<dbReference type="InterPro" id="IPR000123">
    <property type="entry name" value="Reverse_transcriptase_msDNA"/>
</dbReference>
<evidence type="ECO:0000256" key="4">
    <source>
        <dbReference type="ARBA" id="ARBA00022723"/>
    </source>
</evidence>
<feature type="domain" description="Reverse transcriptase" evidence="10">
    <location>
        <begin position="39"/>
        <end position="267"/>
    </location>
</feature>
<dbReference type="GO" id="GO:0003964">
    <property type="term" value="F:RNA-directed DNA polymerase activity"/>
    <property type="evidence" value="ECO:0007669"/>
    <property type="project" value="UniProtKB-KW"/>
</dbReference>
<organism evidence="11 12">
    <name type="scientific">Dolichospermum planctonicum CS-1226</name>
    <dbReference type="NCBI Taxonomy" id="3021751"/>
    <lineage>
        <taxon>Bacteria</taxon>
        <taxon>Bacillati</taxon>
        <taxon>Cyanobacteriota</taxon>
        <taxon>Cyanophyceae</taxon>
        <taxon>Nostocales</taxon>
        <taxon>Aphanizomenonaceae</taxon>
        <taxon>Dolichospermum</taxon>
        <taxon>Dolichospermum planctonicum</taxon>
    </lineage>
</organism>
<evidence type="ECO:0000259" key="10">
    <source>
        <dbReference type="PROSITE" id="PS50878"/>
    </source>
</evidence>
<evidence type="ECO:0000256" key="6">
    <source>
        <dbReference type="ARBA" id="ARBA00022918"/>
    </source>
</evidence>
<evidence type="ECO:0000256" key="1">
    <source>
        <dbReference type="ARBA" id="ARBA00012493"/>
    </source>
</evidence>
<dbReference type="PRINTS" id="PR00866">
    <property type="entry name" value="RNADNAPOLMS"/>
</dbReference>
<evidence type="ECO:0000256" key="7">
    <source>
        <dbReference type="ARBA" id="ARBA00023118"/>
    </source>
</evidence>
<keyword evidence="7" id="KW-0051">Antiviral defense</keyword>
<evidence type="ECO:0000256" key="8">
    <source>
        <dbReference type="ARBA" id="ARBA00034120"/>
    </source>
</evidence>
<keyword evidence="3" id="KW-0548">Nucleotidyltransferase</keyword>
<evidence type="ECO:0000256" key="3">
    <source>
        <dbReference type="ARBA" id="ARBA00022695"/>
    </source>
</evidence>
<accession>A0ABT5AJ11</accession>
<dbReference type="InterPro" id="IPR043502">
    <property type="entry name" value="DNA/RNA_pol_sf"/>
</dbReference>
<reference evidence="11 12" key="1">
    <citation type="submission" date="2023-01" db="EMBL/GenBank/DDBJ databases">
        <title>Genomes from the Australian National Cyanobacteria Reference Collection.</title>
        <authorList>
            <person name="Willis A."/>
            <person name="Lee E.M.F."/>
        </authorList>
    </citation>
    <scope>NUCLEOTIDE SEQUENCE [LARGE SCALE GENOMIC DNA]</scope>
    <source>
        <strain evidence="11 12">CS-1226</strain>
    </source>
</reference>
<dbReference type="Pfam" id="PF00078">
    <property type="entry name" value="RVT_1"/>
    <property type="match status" value="1"/>
</dbReference>
<keyword evidence="2" id="KW-0808">Transferase</keyword>
<comment type="similarity">
    <text evidence="8">Belongs to the bacterial reverse transcriptase family.</text>
</comment>
<sequence length="369" mass="42470">MQQDSQVLIKLTSETLRGKFYDLRRVLDIAELLEVSYDHLVYHIYLVESEHRYTTFEIPKKSGGIRQISTPITAIKIIQKKLNQVLQAVYQTKPSVHGFVNGKNIVTNAQSHAKKRYVFNIDLKDFFSSINFGRVRGMLMATPYNLPPDVATVLAQICCYNNQLPQGAPTSPIITNMICAKMDSQLQRLAKDCKATYTRYADDITFSTTLPKFPNKLAYVLTGEDTEKVFIGNRLLAIIHENGFEVNQQKIRLQVKGNHQEITGLTTNLFPNVDRKYVRQVRAMLYAWAKFGLEAAENEYLEKYVSKSRLPIKQKLKFKQVLRGKIEFIGMVKGKEDSIYQKYMNQYKILARLSMFNNNINDIKEGNED</sequence>
<evidence type="ECO:0000256" key="5">
    <source>
        <dbReference type="ARBA" id="ARBA00022842"/>
    </source>
</evidence>
<dbReference type="Proteomes" id="UP001211249">
    <property type="component" value="Unassembled WGS sequence"/>
</dbReference>
<keyword evidence="4" id="KW-0479">Metal-binding</keyword>
<evidence type="ECO:0000313" key="12">
    <source>
        <dbReference type="Proteomes" id="UP001211249"/>
    </source>
</evidence>